<dbReference type="InterPro" id="IPR051962">
    <property type="entry name" value="Cuticlin"/>
</dbReference>
<evidence type="ECO:0000313" key="10">
    <source>
        <dbReference type="WBParaSite" id="SBAD_0000829701-mRNA-1"/>
    </source>
</evidence>
<evidence type="ECO:0000313" key="9">
    <source>
        <dbReference type="Proteomes" id="UP000270296"/>
    </source>
</evidence>
<dbReference type="FunFam" id="2.10.25.10:FF:000038">
    <property type="entry name" value="Fibrillin 2"/>
    <property type="match status" value="1"/>
</dbReference>
<evidence type="ECO:0000256" key="6">
    <source>
        <dbReference type="SAM" id="Phobius"/>
    </source>
</evidence>
<dbReference type="WBParaSite" id="SBAD_0000829701-mRNA-1">
    <property type="protein sequence ID" value="SBAD_0000829701-mRNA-1"/>
    <property type="gene ID" value="SBAD_0000829701"/>
</dbReference>
<dbReference type="CDD" id="cd00054">
    <property type="entry name" value="EGF_CA"/>
    <property type="match status" value="1"/>
</dbReference>
<dbReference type="InterPro" id="IPR001507">
    <property type="entry name" value="ZP_dom"/>
</dbReference>
<dbReference type="Gene3D" id="2.10.25.10">
    <property type="entry name" value="Laminin"/>
    <property type="match status" value="1"/>
</dbReference>
<keyword evidence="5" id="KW-1015">Disulfide bond</keyword>
<keyword evidence="6" id="KW-1133">Transmembrane helix</keyword>
<name>A0A183IWK3_9BILA</name>
<evidence type="ECO:0000256" key="2">
    <source>
        <dbReference type="ARBA" id="ARBA00022536"/>
    </source>
</evidence>
<dbReference type="PROSITE" id="PS00010">
    <property type="entry name" value="ASX_HYDROXYL"/>
    <property type="match status" value="1"/>
</dbReference>
<dbReference type="AlphaFoldDB" id="A0A183IWK3"/>
<dbReference type="Pfam" id="PF25057">
    <property type="entry name" value="CUT_N"/>
    <property type="match status" value="1"/>
</dbReference>
<dbReference type="SMART" id="SM00179">
    <property type="entry name" value="EGF_CA"/>
    <property type="match status" value="1"/>
</dbReference>
<gene>
    <name evidence="8" type="ORF">SBAD_LOCUS8000</name>
</gene>
<keyword evidence="4" id="KW-0677">Repeat</keyword>
<keyword evidence="1" id="KW-0193">Cuticle</keyword>
<feature type="transmembrane region" description="Helical" evidence="6">
    <location>
        <begin position="342"/>
        <end position="364"/>
    </location>
</feature>
<evidence type="ECO:0000256" key="5">
    <source>
        <dbReference type="ARBA" id="ARBA00023157"/>
    </source>
</evidence>
<dbReference type="PROSITE" id="PS51034">
    <property type="entry name" value="ZP_2"/>
    <property type="match status" value="1"/>
</dbReference>
<evidence type="ECO:0000256" key="3">
    <source>
        <dbReference type="ARBA" id="ARBA00022729"/>
    </source>
</evidence>
<evidence type="ECO:0000313" key="8">
    <source>
        <dbReference type="EMBL" id="VDP15012.1"/>
    </source>
</evidence>
<dbReference type="Pfam" id="PF12947">
    <property type="entry name" value="EGF_3"/>
    <property type="match status" value="1"/>
</dbReference>
<dbReference type="InterPro" id="IPR024731">
    <property type="entry name" value="NELL2-like_EGF"/>
</dbReference>
<dbReference type="InterPro" id="IPR000742">
    <property type="entry name" value="EGF"/>
</dbReference>
<accession>A0A183IWK3</accession>
<dbReference type="SUPFAM" id="SSF57196">
    <property type="entry name" value="EGF/Laminin"/>
    <property type="match status" value="1"/>
</dbReference>
<evidence type="ECO:0000259" key="7">
    <source>
        <dbReference type="PROSITE" id="PS51034"/>
    </source>
</evidence>
<organism evidence="10">
    <name type="scientific">Soboliphyme baturini</name>
    <dbReference type="NCBI Taxonomy" id="241478"/>
    <lineage>
        <taxon>Eukaryota</taxon>
        <taxon>Metazoa</taxon>
        <taxon>Ecdysozoa</taxon>
        <taxon>Nematoda</taxon>
        <taxon>Enoplea</taxon>
        <taxon>Dorylaimia</taxon>
        <taxon>Dioctophymatida</taxon>
        <taxon>Dioctophymatoidea</taxon>
        <taxon>Soboliphymatidae</taxon>
        <taxon>Soboliphyme</taxon>
    </lineage>
</organism>
<protein>
    <submittedName>
        <fullName evidence="10">ZP domain-containing protein</fullName>
    </submittedName>
</protein>
<dbReference type="Proteomes" id="UP000270296">
    <property type="component" value="Unassembled WGS sequence"/>
</dbReference>
<dbReference type="OrthoDB" id="5854699at2759"/>
<dbReference type="EMBL" id="UZAM01011150">
    <property type="protein sequence ID" value="VDP15012.1"/>
    <property type="molecule type" value="Genomic_DNA"/>
</dbReference>
<evidence type="ECO:0000256" key="4">
    <source>
        <dbReference type="ARBA" id="ARBA00022737"/>
    </source>
</evidence>
<sequence>MRVAKCHSLATCINTIGSYMCQCPDGYSGDGVSECYHDVKDKIYDVHCEKDGITLIFTKKMTGKIYVKSQSENPKCSMNVSSSDQPPYKFKVFYDYCDVHKEGKDTLAVVVIRQRHPYFITRGDNAIKAMCTYPSGETEIESSLEVARLTTVESLVLNTPKAQCSLTIVHPDSLRPAISAEVGEVLRLRMSVLPSDIYGNSAKNCVALNMKTGESYNLTDERGCSLDHELFGAWKKVNDSVMTADFTSFKWPDASSLRIQCDCTVCFNRCPEIQCNKRYKSKRHTPAISDVAVQQSRNVHSNVLVVTDKSDLTDELPTDPLLSTGLEAEVDDGTSSACVSGVLLATVIGVVVVALSTLGSLCIYKQCISPNGPTKRVPFYQSRSIPGLNTNPFDYRKCSDRTSNYNR</sequence>
<feature type="domain" description="ZP" evidence="7">
    <location>
        <begin position="47"/>
        <end position="282"/>
    </location>
</feature>
<reference evidence="8 9" key="2">
    <citation type="submission" date="2018-11" db="EMBL/GenBank/DDBJ databases">
        <authorList>
            <consortium name="Pathogen Informatics"/>
        </authorList>
    </citation>
    <scope>NUCLEOTIDE SEQUENCE [LARGE SCALE GENOMIC DNA]</scope>
</reference>
<proteinExistence type="predicted"/>
<keyword evidence="6" id="KW-0812">Transmembrane</keyword>
<evidence type="ECO:0000256" key="1">
    <source>
        <dbReference type="ARBA" id="ARBA00022460"/>
    </source>
</evidence>
<dbReference type="InterPro" id="IPR000152">
    <property type="entry name" value="EGF-type_Asp/Asn_hydroxyl_site"/>
</dbReference>
<dbReference type="PANTHER" id="PTHR22907">
    <property type="entry name" value="GH04558P"/>
    <property type="match status" value="1"/>
</dbReference>
<dbReference type="InterPro" id="IPR056953">
    <property type="entry name" value="CUT_N"/>
</dbReference>
<dbReference type="PANTHER" id="PTHR22907:SF46">
    <property type="entry name" value="ZP DOMAIN-CONTAINING PROTEIN"/>
    <property type="match status" value="1"/>
</dbReference>
<dbReference type="GO" id="GO:0005509">
    <property type="term" value="F:calcium ion binding"/>
    <property type="evidence" value="ECO:0007669"/>
    <property type="project" value="InterPro"/>
</dbReference>
<dbReference type="GO" id="GO:0042302">
    <property type="term" value="F:structural constituent of cuticle"/>
    <property type="evidence" value="ECO:0007669"/>
    <property type="project" value="UniProtKB-KW"/>
</dbReference>
<dbReference type="InterPro" id="IPR001881">
    <property type="entry name" value="EGF-like_Ca-bd_dom"/>
</dbReference>
<keyword evidence="3" id="KW-0732">Signal</keyword>
<dbReference type="SMART" id="SM00241">
    <property type="entry name" value="ZP"/>
    <property type="match status" value="1"/>
</dbReference>
<reference evidence="10" key="1">
    <citation type="submission" date="2016-06" db="UniProtKB">
        <authorList>
            <consortium name="WormBaseParasite"/>
        </authorList>
    </citation>
    <scope>IDENTIFICATION</scope>
</reference>
<keyword evidence="9" id="KW-1185">Reference proteome</keyword>
<dbReference type="PROSITE" id="PS01186">
    <property type="entry name" value="EGF_2"/>
    <property type="match status" value="1"/>
</dbReference>
<keyword evidence="6" id="KW-0472">Membrane</keyword>
<keyword evidence="2" id="KW-0245">EGF-like domain</keyword>